<dbReference type="RefSeq" id="XP_064708909.1">
    <property type="nucleotide sequence ID" value="XM_064855320.1"/>
</dbReference>
<feature type="transmembrane region" description="Helical" evidence="8">
    <location>
        <begin position="457"/>
        <end position="479"/>
    </location>
</feature>
<dbReference type="PROSITE" id="PS00463">
    <property type="entry name" value="ZN2_CY6_FUNGAL_1"/>
    <property type="match status" value="1"/>
</dbReference>
<dbReference type="GO" id="GO:0000981">
    <property type="term" value="F:DNA-binding transcription factor activity, RNA polymerase II-specific"/>
    <property type="evidence" value="ECO:0007669"/>
    <property type="project" value="InterPro"/>
</dbReference>
<dbReference type="Pfam" id="PF04082">
    <property type="entry name" value="Fungal_trans"/>
    <property type="match status" value="1"/>
</dbReference>
<dbReference type="SMART" id="SM00906">
    <property type="entry name" value="Fungal_trans"/>
    <property type="match status" value="1"/>
</dbReference>
<comment type="subcellular location">
    <subcellularLocation>
        <location evidence="1">Nucleus</location>
    </subcellularLocation>
</comment>
<evidence type="ECO:0000313" key="11">
    <source>
        <dbReference type="Proteomes" id="UP001358417"/>
    </source>
</evidence>
<proteinExistence type="predicted"/>
<dbReference type="Gene3D" id="4.10.240.10">
    <property type="entry name" value="Zn(2)-C6 fungal-type DNA-binding domain"/>
    <property type="match status" value="1"/>
</dbReference>
<dbReference type="InterPro" id="IPR050987">
    <property type="entry name" value="AtrR-like"/>
</dbReference>
<evidence type="ECO:0000256" key="7">
    <source>
        <dbReference type="SAM" id="MobiDB-lite"/>
    </source>
</evidence>
<feature type="region of interest" description="Disordered" evidence="7">
    <location>
        <begin position="83"/>
        <end position="108"/>
    </location>
</feature>
<dbReference type="Proteomes" id="UP001358417">
    <property type="component" value="Unassembled WGS sequence"/>
</dbReference>
<keyword evidence="11" id="KW-1185">Reference proteome</keyword>
<evidence type="ECO:0000259" key="9">
    <source>
        <dbReference type="PROSITE" id="PS50048"/>
    </source>
</evidence>
<dbReference type="SMART" id="SM00066">
    <property type="entry name" value="GAL4"/>
    <property type="match status" value="1"/>
</dbReference>
<evidence type="ECO:0000256" key="5">
    <source>
        <dbReference type="ARBA" id="ARBA00023163"/>
    </source>
</evidence>
<evidence type="ECO:0000256" key="4">
    <source>
        <dbReference type="ARBA" id="ARBA00023125"/>
    </source>
</evidence>
<dbReference type="CDD" id="cd00067">
    <property type="entry name" value="GAL4"/>
    <property type="match status" value="1"/>
</dbReference>
<evidence type="ECO:0000256" key="1">
    <source>
        <dbReference type="ARBA" id="ARBA00004123"/>
    </source>
</evidence>
<evidence type="ECO:0000256" key="6">
    <source>
        <dbReference type="ARBA" id="ARBA00023242"/>
    </source>
</evidence>
<keyword evidence="4" id="KW-0238">DNA-binding</keyword>
<organism evidence="10 11">
    <name type="scientific">Exophiala bonariae</name>
    <dbReference type="NCBI Taxonomy" id="1690606"/>
    <lineage>
        <taxon>Eukaryota</taxon>
        <taxon>Fungi</taxon>
        <taxon>Dikarya</taxon>
        <taxon>Ascomycota</taxon>
        <taxon>Pezizomycotina</taxon>
        <taxon>Eurotiomycetes</taxon>
        <taxon>Chaetothyriomycetidae</taxon>
        <taxon>Chaetothyriales</taxon>
        <taxon>Herpotrichiellaceae</taxon>
        <taxon>Exophiala</taxon>
    </lineage>
</organism>
<keyword evidence="8" id="KW-0812">Transmembrane</keyword>
<sequence length="600" mass="66812">MEQLRELSKGNVVQSCDLCRVKKRRCDLKEGVKRCSSCTKSKSVCQITHVTKPREKKKKKQIEGLEGRLKSLEDLIRTSLAPAQAATKTIEESDGRTQPSVTPSVPSVEGFSFNNPLAARSELGVDSSLSTSTALSSSEPQVDYWSESADQQMQLNQHDPPPTNIDLQPTTRVRDNNKKCSLPPAEGAFFLLQEYLEDFNAATPLFDRVTISTLFEDCYNGRSVVSVISWVALKLVLAIAHRLRAMSPLGVKQDSENAELYLEECVVELHILMMERPSLLLCQCYIGMAVVISTSSNPKPAAMFVSMALRVAQDLRINDSSLNSPISPRERLQQQRVFWVAYSMDADWSLRAGRTPSLSPNLITIDLPASEDPDGAGEICAIGGEFRINVFRLRAELALIQAEIMEKLQSPDVSKKPAFDGDIMWHTLALKLDGWRKQWPGNLTVEQLQQYLHRSDLVHMIAVEAAIFSTLYLLVAYLAPDTRTKTRPFSPEGLLEQLTRPQAQSTYHDAKRFAGLLASVPGEDVAIKWQTMEAIAAAITVILSYIVNRPDGENSKSDLRFARPGMYTLNQLCSISKDSDFAALKTICVDLYLRAERALQ</sequence>
<dbReference type="GO" id="GO:0005634">
    <property type="term" value="C:nucleus"/>
    <property type="evidence" value="ECO:0007669"/>
    <property type="project" value="UniProtKB-SubCell"/>
</dbReference>
<dbReference type="AlphaFoldDB" id="A0AAV9NHE4"/>
<feature type="compositionally biased region" description="Polar residues" evidence="7">
    <location>
        <begin position="96"/>
        <end position="105"/>
    </location>
</feature>
<protein>
    <recommendedName>
        <fullName evidence="9">Zn(2)-C6 fungal-type domain-containing protein</fullName>
    </recommendedName>
</protein>
<keyword evidence="8" id="KW-1133">Transmembrane helix</keyword>
<dbReference type="EMBL" id="JAVRRD010000006">
    <property type="protein sequence ID" value="KAK5057791.1"/>
    <property type="molecule type" value="Genomic_DNA"/>
</dbReference>
<dbReference type="SUPFAM" id="SSF57701">
    <property type="entry name" value="Zn2/Cys6 DNA-binding domain"/>
    <property type="match status" value="1"/>
</dbReference>
<keyword evidence="5" id="KW-0804">Transcription</keyword>
<dbReference type="InterPro" id="IPR001138">
    <property type="entry name" value="Zn2Cys6_DnaBD"/>
</dbReference>
<dbReference type="GO" id="GO:0008270">
    <property type="term" value="F:zinc ion binding"/>
    <property type="evidence" value="ECO:0007669"/>
    <property type="project" value="InterPro"/>
</dbReference>
<dbReference type="GeneID" id="89979942"/>
<comment type="caution">
    <text evidence="10">The sequence shown here is derived from an EMBL/GenBank/DDBJ whole genome shotgun (WGS) entry which is preliminary data.</text>
</comment>
<dbReference type="GO" id="GO:0003677">
    <property type="term" value="F:DNA binding"/>
    <property type="evidence" value="ECO:0007669"/>
    <property type="project" value="UniProtKB-KW"/>
</dbReference>
<keyword evidence="2" id="KW-0479">Metal-binding</keyword>
<keyword evidence="8" id="KW-0472">Membrane</keyword>
<name>A0AAV9NHE4_9EURO</name>
<evidence type="ECO:0000313" key="10">
    <source>
        <dbReference type="EMBL" id="KAK5057791.1"/>
    </source>
</evidence>
<dbReference type="PANTHER" id="PTHR46910:SF3">
    <property type="entry name" value="HALOTOLERANCE PROTEIN 9-RELATED"/>
    <property type="match status" value="1"/>
</dbReference>
<dbReference type="GO" id="GO:0006351">
    <property type="term" value="P:DNA-templated transcription"/>
    <property type="evidence" value="ECO:0007669"/>
    <property type="project" value="InterPro"/>
</dbReference>
<evidence type="ECO:0000256" key="8">
    <source>
        <dbReference type="SAM" id="Phobius"/>
    </source>
</evidence>
<gene>
    <name evidence="10" type="ORF">LTR84_011792</name>
</gene>
<dbReference type="CDD" id="cd12148">
    <property type="entry name" value="fungal_TF_MHR"/>
    <property type="match status" value="1"/>
</dbReference>
<dbReference type="PANTHER" id="PTHR46910">
    <property type="entry name" value="TRANSCRIPTION FACTOR PDR1"/>
    <property type="match status" value="1"/>
</dbReference>
<evidence type="ECO:0000256" key="3">
    <source>
        <dbReference type="ARBA" id="ARBA00023015"/>
    </source>
</evidence>
<evidence type="ECO:0000256" key="2">
    <source>
        <dbReference type="ARBA" id="ARBA00022723"/>
    </source>
</evidence>
<feature type="domain" description="Zn(2)-C6 fungal-type" evidence="9">
    <location>
        <begin position="15"/>
        <end position="47"/>
    </location>
</feature>
<keyword evidence="3" id="KW-0805">Transcription regulation</keyword>
<accession>A0AAV9NHE4</accession>
<reference evidence="10 11" key="1">
    <citation type="submission" date="2023-08" db="EMBL/GenBank/DDBJ databases">
        <title>Black Yeasts Isolated from many extreme environments.</title>
        <authorList>
            <person name="Coleine C."/>
            <person name="Stajich J.E."/>
            <person name="Selbmann L."/>
        </authorList>
    </citation>
    <scope>NUCLEOTIDE SEQUENCE [LARGE SCALE GENOMIC DNA]</scope>
    <source>
        <strain evidence="10 11">CCFEE 5792</strain>
    </source>
</reference>
<dbReference type="InterPro" id="IPR036864">
    <property type="entry name" value="Zn2-C6_fun-type_DNA-bd_sf"/>
</dbReference>
<dbReference type="PROSITE" id="PS50048">
    <property type="entry name" value="ZN2_CY6_FUNGAL_2"/>
    <property type="match status" value="1"/>
</dbReference>
<dbReference type="InterPro" id="IPR007219">
    <property type="entry name" value="XnlR_reg_dom"/>
</dbReference>
<keyword evidence="6" id="KW-0539">Nucleus</keyword>